<evidence type="ECO:0000313" key="2">
    <source>
        <dbReference type="Proteomes" id="UP001212997"/>
    </source>
</evidence>
<comment type="caution">
    <text evidence="1">The sequence shown here is derived from an EMBL/GenBank/DDBJ whole genome shotgun (WGS) entry which is preliminary data.</text>
</comment>
<reference evidence="1" key="1">
    <citation type="submission" date="2022-07" db="EMBL/GenBank/DDBJ databases">
        <title>Genome Sequence of Physisporinus lineatus.</title>
        <authorList>
            <person name="Buettner E."/>
        </authorList>
    </citation>
    <scope>NUCLEOTIDE SEQUENCE</scope>
    <source>
        <strain evidence="1">VT162</strain>
    </source>
</reference>
<keyword evidence="2" id="KW-1185">Reference proteome</keyword>
<dbReference type="Gene3D" id="3.60.130.30">
    <property type="match status" value="1"/>
</dbReference>
<protein>
    <submittedName>
        <fullName evidence="1">Uncharacterized protein</fullName>
    </submittedName>
</protein>
<accession>A0AAD5YDM5</accession>
<dbReference type="EMBL" id="JANAWD010000692">
    <property type="protein sequence ID" value="KAJ3476575.1"/>
    <property type="molecule type" value="Genomic_DNA"/>
</dbReference>
<name>A0AAD5YDM5_9APHY</name>
<dbReference type="AlphaFoldDB" id="A0AAD5YDM5"/>
<evidence type="ECO:0000313" key="1">
    <source>
        <dbReference type="EMBL" id="KAJ3476575.1"/>
    </source>
</evidence>
<proteinExistence type="predicted"/>
<gene>
    <name evidence="1" type="ORF">NLI96_g11061</name>
</gene>
<organism evidence="1 2">
    <name type="scientific">Meripilus lineatus</name>
    <dbReference type="NCBI Taxonomy" id="2056292"/>
    <lineage>
        <taxon>Eukaryota</taxon>
        <taxon>Fungi</taxon>
        <taxon>Dikarya</taxon>
        <taxon>Basidiomycota</taxon>
        <taxon>Agaricomycotina</taxon>
        <taxon>Agaricomycetes</taxon>
        <taxon>Polyporales</taxon>
        <taxon>Meripilaceae</taxon>
        <taxon>Meripilus</taxon>
    </lineage>
</organism>
<dbReference type="Proteomes" id="UP001212997">
    <property type="component" value="Unassembled WGS sequence"/>
</dbReference>
<sequence length="300" mass="33769">MDNANGTIIVACAGRPADPTWAETVAAAYEFLRNMASKLVFSHKRCSKRPQPKKCKVCKNRRGDYASFSAGVSHGTGSLAPHELSTPFASNEEVVEEILENLDVQRIMGFASSCFAIYCPKLFKYMEGRLNMLFERYSPSLHRMLSGLYPATTINLGPRVITVEHFDSANFAPAWIAVTSLGNFDYKKGGHMILRSLGVVVEFPSGTTVLFPSSVLQHGNVPIQEGETRMSVTQYASGGLFRWVDYGFRDEKRFWAESREDAKKVWANRPYAYRESLKLYSKIDSLYDDLMEVYYPSLSK</sequence>